<dbReference type="Proteomes" id="UP001497644">
    <property type="component" value="Chromosome 7"/>
</dbReference>
<accession>A0AAV2P3B0</accession>
<protein>
    <submittedName>
        <fullName evidence="1">Uncharacterized protein</fullName>
    </submittedName>
</protein>
<evidence type="ECO:0000313" key="1">
    <source>
        <dbReference type="EMBL" id="CAL1687395.1"/>
    </source>
</evidence>
<organism evidence="1 2">
    <name type="scientific">Lasius platythorax</name>
    <dbReference type="NCBI Taxonomy" id="488582"/>
    <lineage>
        <taxon>Eukaryota</taxon>
        <taxon>Metazoa</taxon>
        <taxon>Ecdysozoa</taxon>
        <taxon>Arthropoda</taxon>
        <taxon>Hexapoda</taxon>
        <taxon>Insecta</taxon>
        <taxon>Pterygota</taxon>
        <taxon>Neoptera</taxon>
        <taxon>Endopterygota</taxon>
        <taxon>Hymenoptera</taxon>
        <taxon>Apocrita</taxon>
        <taxon>Aculeata</taxon>
        <taxon>Formicoidea</taxon>
        <taxon>Formicidae</taxon>
        <taxon>Formicinae</taxon>
        <taxon>Lasius</taxon>
        <taxon>Lasius</taxon>
    </lineage>
</organism>
<sequence>MRPNPRLHPVCNFANVRDENHEGTISSTHGHSLYEMICIRLFLNGKLDQRVILVYVPLMLDVNYPDKMKRE</sequence>
<dbReference type="AlphaFoldDB" id="A0AAV2P3B0"/>
<evidence type="ECO:0000313" key="2">
    <source>
        <dbReference type="Proteomes" id="UP001497644"/>
    </source>
</evidence>
<keyword evidence="2" id="KW-1185">Reference proteome</keyword>
<dbReference type="EMBL" id="OZ034830">
    <property type="protein sequence ID" value="CAL1687395.1"/>
    <property type="molecule type" value="Genomic_DNA"/>
</dbReference>
<gene>
    <name evidence="1" type="ORF">LPLAT_LOCUS12610</name>
</gene>
<proteinExistence type="predicted"/>
<reference evidence="1" key="1">
    <citation type="submission" date="2024-04" db="EMBL/GenBank/DDBJ databases">
        <authorList>
            <consortium name="Molecular Ecology Group"/>
        </authorList>
    </citation>
    <scope>NUCLEOTIDE SEQUENCE</scope>
</reference>
<name>A0AAV2P3B0_9HYME</name>